<dbReference type="Proteomes" id="UP000510886">
    <property type="component" value="Chromosome"/>
</dbReference>
<proteinExistence type="predicted"/>
<evidence type="ECO:0008006" key="3">
    <source>
        <dbReference type="Google" id="ProtNLM"/>
    </source>
</evidence>
<dbReference type="KEGG" id="lsw:GTO87_03475"/>
<gene>
    <name evidence="1" type="ORF">GTO87_03475</name>
</gene>
<dbReference type="EMBL" id="CP047418">
    <property type="protein sequence ID" value="QLL77741.1"/>
    <property type="molecule type" value="Genomic_DNA"/>
</dbReference>
<reference evidence="1 2" key="1">
    <citation type="submission" date="2020-01" db="EMBL/GenBank/DDBJ databases">
        <title>Complete and circular genome sequences of six lactobacillus isolates from horses.</title>
        <authorList>
            <person name="Hassan H.M."/>
        </authorList>
    </citation>
    <scope>NUCLEOTIDE SEQUENCE [LARGE SCALE GENOMIC DNA]</scope>
    <source>
        <strain evidence="1 2">1A</strain>
    </source>
</reference>
<evidence type="ECO:0000313" key="2">
    <source>
        <dbReference type="Proteomes" id="UP000510886"/>
    </source>
</evidence>
<organism evidence="1 2">
    <name type="scientific">Ligilactobacillus saerimneri</name>
    <dbReference type="NCBI Taxonomy" id="228229"/>
    <lineage>
        <taxon>Bacteria</taxon>
        <taxon>Bacillati</taxon>
        <taxon>Bacillota</taxon>
        <taxon>Bacilli</taxon>
        <taxon>Lactobacillales</taxon>
        <taxon>Lactobacillaceae</taxon>
        <taxon>Ligilactobacillus</taxon>
    </lineage>
</organism>
<dbReference type="AlphaFoldDB" id="A0A7H9EJF5"/>
<dbReference type="RefSeq" id="WP_027826372.1">
    <property type="nucleotide sequence ID" value="NZ_CP047418.1"/>
</dbReference>
<name>A0A7H9EJF5_9LACO</name>
<accession>A0A7H9EJF5</accession>
<evidence type="ECO:0000313" key="1">
    <source>
        <dbReference type="EMBL" id="QLL77741.1"/>
    </source>
</evidence>
<protein>
    <recommendedName>
        <fullName evidence="3">DUF916 domain-containing protein</fullName>
    </recommendedName>
</protein>
<sequence>MYPSGPSLFTLTIKNSDPSELTPYIRVTNEGIKAYANFVILPKFDEHQNITDRLFYTTITTGMGNREIYLYQAYVEIPNHSGLADITAGIKIDRNILVENNELKYPNINIKISNTDKHPGEMGVAMAVESGIFFKTTVPLKLEDD</sequence>